<keyword evidence="2" id="KW-1185">Reference proteome</keyword>
<accession>A0A177BA68</accession>
<organism evidence="1 2">
    <name type="scientific">Intoshia linei</name>
    <dbReference type="NCBI Taxonomy" id="1819745"/>
    <lineage>
        <taxon>Eukaryota</taxon>
        <taxon>Metazoa</taxon>
        <taxon>Spiralia</taxon>
        <taxon>Lophotrochozoa</taxon>
        <taxon>Mesozoa</taxon>
        <taxon>Orthonectida</taxon>
        <taxon>Rhopaluridae</taxon>
        <taxon>Intoshia</taxon>
    </lineage>
</organism>
<gene>
    <name evidence="1" type="ORF">A3Q56_01057</name>
</gene>
<comment type="caution">
    <text evidence="1">The sequence shown here is derived from an EMBL/GenBank/DDBJ whole genome shotgun (WGS) entry which is preliminary data.</text>
</comment>
<protein>
    <submittedName>
        <fullName evidence="1">Uncharacterized protein</fullName>
    </submittedName>
</protein>
<dbReference type="AlphaFoldDB" id="A0A177BA68"/>
<proteinExistence type="predicted"/>
<sequence length="799" mass="95019">MDINEVWHVLNSINSSTRNILSLVIISGVYNNCRNWINQNDNFFNAEREPFIDDDFNFSMFDILPVESMDVFSNYMDRVKRDKKNESYESCQNINFSYNDTVQSEFDRQKLYGEPSVMIDFASDNNVHVLPSVKYVYDKLVDSLTRSVCQEYGLKSNFENTVCNVNVSEIVLGMYLNEYCGILLKPILTEFCNMNRIIHSATNMILDSFLERFIRENEKVIDCVRVNPILKVDNVNNCKFENETNLKSGIKCTFKNISDSPVEKKQTKKIVKSKYNTLYIRKCYRKHVLERYWYKWRFVISFKKFLIHLSLTRPLFLDFISNDSFILIKNAAKNFYKHFDDAIFTNLILYEIQKTKTDNSQSTCNFYSTLSISSCLMKVVDTDDQGVFIWTVHIHILNDSSALQIWIRCKIESEFYNMQHVQFKINNKYFIKFQYENFDTISQNIGPFDLHLLILDHVKYLPEKITKESHVLFFKNDSNLDILCKDLYKLERDKLNFTVINCNNDAHLCLETSLVKLFQVAYQNSSPLYEICFFSFMQHITLEFIKYPISECSENESNYRFWDSGKIINFYNYQMKKILSYLINMFKSFNVYYQFSTDEIVNYLSLHLYTLFDTFKITKKHLHRFESFDHFECFIKDNLEASSDKYNRLIVFYKNILNDCKCKDISDLCEKDRIYLCNKIIFQLINAKLNLNKVNYIDSKLNVKILYSPTTLEKLLYIPIKTLDKYFYVYTKEISFEMNDLIEPIENQNKSIKDATNIVVNKNETHPEMVKVSLKKYLNKRIKKLQKFNNEEIKGDYNL</sequence>
<reference evidence="1 2" key="1">
    <citation type="submission" date="2016-04" db="EMBL/GenBank/DDBJ databases">
        <title>The genome of Intoshia linei affirms orthonectids as highly simplified spiralians.</title>
        <authorList>
            <person name="Mikhailov K.V."/>
            <person name="Slusarev G.S."/>
            <person name="Nikitin M.A."/>
            <person name="Logacheva M.D."/>
            <person name="Penin A."/>
            <person name="Aleoshin V."/>
            <person name="Panchin Y.V."/>
        </authorList>
    </citation>
    <scope>NUCLEOTIDE SEQUENCE [LARGE SCALE GENOMIC DNA]</scope>
    <source>
        <strain evidence="1">Intl2013</strain>
        <tissue evidence="1">Whole animal</tissue>
    </source>
</reference>
<dbReference type="Proteomes" id="UP000078046">
    <property type="component" value="Unassembled WGS sequence"/>
</dbReference>
<evidence type="ECO:0000313" key="2">
    <source>
        <dbReference type="Proteomes" id="UP000078046"/>
    </source>
</evidence>
<name>A0A177BA68_9BILA</name>
<evidence type="ECO:0000313" key="1">
    <source>
        <dbReference type="EMBL" id="OAF71207.1"/>
    </source>
</evidence>
<dbReference type="EMBL" id="LWCA01000071">
    <property type="protein sequence ID" value="OAF71207.1"/>
    <property type="molecule type" value="Genomic_DNA"/>
</dbReference>